<reference evidence="2 3" key="1">
    <citation type="submission" date="2017-08" db="EMBL/GenBank/DDBJ databases">
        <title>Infants hospitalized years apart are colonized by the same room-sourced microbial strains.</title>
        <authorList>
            <person name="Brooks B."/>
            <person name="Olm M.R."/>
            <person name="Firek B.A."/>
            <person name="Baker R."/>
            <person name="Thomas B.C."/>
            <person name="Morowitz M.J."/>
            <person name="Banfield J.F."/>
        </authorList>
    </citation>
    <scope>NUCLEOTIDE SEQUENCE [LARGE SCALE GENOMIC DNA]</scope>
    <source>
        <strain evidence="2">S2_005_003_R2_41</strain>
    </source>
</reference>
<sequence length="485" mass="54825">MPSDDHSSMFDLAPVSLWLEDWSGLKALFDRWRAEGVADIRAHLEADPDRVAQCMAQLKVVQVNRQTLRLLGAASQEELVQRLGEVFRDEMAEPVLYELTQLWQGNLDFDNQSVNYSLDGRRLDVHVRIRVLPGHEARWDRVLVSLDDISERVRAEAARDANASYARGLFERSPVSLWVEDFSAIKQLLTGVRAQGIQDFGTFLKVHPEFVNRCMQEIRVLDVNEETLRMFGATDKQHLLRNLPHIFRDEMEDSFAEQLRDLWDGKTLQQREVLNYSLGGEPIHIYMQFAVLQDHLEEWDLVLVSLVDITARKRAEAYLEYLGTHDVLTQLRNRTYYSEEIKRLARKGPWPVSVLAIDMNGLKRVNDEVGHAAGDALLRRAGEVLSKVVDAPACAARVGGDEFAVLLPGTEERGAAAVRERLQSLLDMNNQFYVGTSGHHLSFAVGAATCLAGESLEAALQRADRAMYVDKARHYDLPAHSRGAS</sequence>
<dbReference type="InterPro" id="IPR000160">
    <property type="entry name" value="GGDEF_dom"/>
</dbReference>
<protein>
    <submittedName>
        <fullName evidence="2">Histidine kinase</fullName>
    </submittedName>
</protein>
<evidence type="ECO:0000259" key="1">
    <source>
        <dbReference type="PROSITE" id="PS50887"/>
    </source>
</evidence>
<proteinExistence type="predicted"/>
<comment type="caution">
    <text evidence="2">The sequence shown here is derived from an EMBL/GenBank/DDBJ whole genome shotgun (WGS) entry which is preliminary data.</text>
</comment>
<dbReference type="NCBIfam" id="TIGR00254">
    <property type="entry name" value="GGDEF"/>
    <property type="match status" value="1"/>
</dbReference>
<dbReference type="AlphaFoldDB" id="A0A2W5QIV6"/>
<dbReference type="CDD" id="cd01949">
    <property type="entry name" value="GGDEF"/>
    <property type="match status" value="1"/>
</dbReference>
<dbReference type="GO" id="GO:0016301">
    <property type="term" value="F:kinase activity"/>
    <property type="evidence" value="ECO:0007669"/>
    <property type="project" value="UniProtKB-KW"/>
</dbReference>
<dbReference type="CDD" id="cd00130">
    <property type="entry name" value="PAS"/>
    <property type="match status" value="2"/>
</dbReference>
<dbReference type="PANTHER" id="PTHR44757">
    <property type="entry name" value="DIGUANYLATE CYCLASE DGCP"/>
    <property type="match status" value="1"/>
</dbReference>
<dbReference type="SUPFAM" id="SSF55073">
    <property type="entry name" value="Nucleotide cyclase"/>
    <property type="match status" value="1"/>
</dbReference>
<keyword evidence="2" id="KW-0808">Transferase</keyword>
<dbReference type="PANTHER" id="PTHR44757:SF2">
    <property type="entry name" value="BIOFILM ARCHITECTURE MAINTENANCE PROTEIN MBAA"/>
    <property type="match status" value="1"/>
</dbReference>
<feature type="domain" description="GGDEF" evidence="1">
    <location>
        <begin position="350"/>
        <end position="485"/>
    </location>
</feature>
<dbReference type="InterPro" id="IPR043128">
    <property type="entry name" value="Rev_trsase/Diguanyl_cyclase"/>
</dbReference>
<dbReference type="InterPro" id="IPR000014">
    <property type="entry name" value="PAS"/>
</dbReference>
<dbReference type="SUPFAM" id="SSF55785">
    <property type="entry name" value="PYP-like sensor domain (PAS domain)"/>
    <property type="match status" value="2"/>
</dbReference>
<dbReference type="InterPro" id="IPR013656">
    <property type="entry name" value="PAS_4"/>
</dbReference>
<name>A0A2W5QIV6_VARPD</name>
<dbReference type="PROSITE" id="PS50887">
    <property type="entry name" value="GGDEF"/>
    <property type="match status" value="1"/>
</dbReference>
<dbReference type="Pfam" id="PF08448">
    <property type="entry name" value="PAS_4"/>
    <property type="match status" value="1"/>
</dbReference>
<gene>
    <name evidence="2" type="ORF">DI563_04510</name>
</gene>
<dbReference type="Gene3D" id="3.30.70.270">
    <property type="match status" value="1"/>
</dbReference>
<dbReference type="InterPro" id="IPR029787">
    <property type="entry name" value="Nucleotide_cyclase"/>
</dbReference>
<dbReference type="InterPro" id="IPR035965">
    <property type="entry name" value="PAS-like_dom_sf"/>
</dbReference>
<dbReference type="Pfam" id="PF13426">
    <property type="entry name" value="PAS_9"/>
    <property type="match status" value="1"/>
</dbReference>
<organism evidence="2 3">
    <name type="scientific">Variovorax paradoxus</name>
    <dbReference type="NCBI Taxonomy" id="34073"/>
    <lineage>
        <taxon>Bacteria</taxon>
        <taxon>Pseudomonadati</taxon>
        <taxon>Pseudomonadota</taxon>
        <taxon>Betaproteobacteria</taxon>
        <taxon>Burkholderiales</taxon>
        <taxon>Comamonadaceae</taxon>
        <taxon>Variovorax</taxon>
    </lineage>
</organism>
<keyword evidence="2" id="KW-0418">Kinase</keyword>
<dbReference type="SMART" id="SM00267">
    <property type="entry name" value="GGDEF"/>
    <property type="match status" value="1"/>
</dbReference>
<accession>A0A2W5QIV6</accession>
<dbReference type="EMBL" id="QFPP01000027">
    <property type="protein sequence ID" value="PZQ77232.1"/>
    <property type="molecule type" value="Genomic_DNA"/>
</dbReference>
<dbReference type="Gene3D" id="3.30.450.20">
    <property type="entry name" value="PAS domain"/>
    <property type="match status" value="2"/>
</dbReference>
<dbReference type="InterPro" id="IPR052155">
    <property type="entry name" value="Biofilm_reg_signaling"/>
</dbReference>
<dbReference type="Pfam" id="PF00990">
    <property type="entry name" value="GGDEF"/>
    <property type="match status" value="1"/>
</dbReference>
<evidence type="ECO:0000313" key="3">
    <source>
        <dbReference type="Proteomes" id="UP000249135"/>
    </source>
</evidence>
<dbReference type="Proteomes" id="UP000249135">
    <property type="component" value="Unassembled WGS sequence"/>
</dbReference>
<evidence type="ECO:0000313" key="2">
    <source>
        <dbReference type="EMBL" id="PZQ77232.1"/>
    </source>
</evidence>